<proteinExistence type="inferred from homology"/>
<dbReference type="EMBL" id="JACHKA010000001">
    <property type="protein sequence ID" value="MBB5987884.1"/>
    <property type="molecule type" value="Genomic_DNA"/>
</dbReference>
<dbReference type="Proteomes" id="UP001138540">
    <property type="component" value="Unassembled WGS sequence"/>
</dbReference>
<dbReference type="PANTHER" id="PTHR43943">
    <property type="entry name" value="DEHYDROGENASE/REDUCTASE (SDR FAMILY) MEMBER 4"/>
    <property type="match status" value="1"/>
</dbReference>
<dbReference type="CDD" id="cd05233">
    <property type="entry name" value="SDR_c"/>
    <property type="match status" value="1"/>
</dbReference>
<protein>
    <submittedName>
        <fullName evidence="2">NAD(P)-dependent dehydrogenase (Short-subunit alcohol dehydrogenase family)</fullName>
    </submittedName>
</protein>
<comment type="similarity">
    <text evidence="1">Belongs to the short-chain dehydrogenases/reductases (SDR) family.</text>
</comment>
<dbReference type="Gene3D" id="3.40.50.720">
    <property type="entry name" value="NAD(P)-binding Rossmann-like Domain"/>
    <property type="match status" value="1"/>
</dbReference>
<dbReference type="InterPro" id="IPR002347">
    <property type="entry name" value="SDR_fam"/>
</dbReference>
<reference evidence="2 3" key="1">
    <citation type="submission" date="2020-08" db="EMBL/GenBank/DDBJ databases">
        <title>Exploring microbial biodiversity for novel pathways involved in the catabolism of aromatic compounds derived from lignin.</title>
        <authorList>
            <person name="Elkins J."/>
        </authorList>
    </citation>
    <scope>NUCLEOTIDE SEQUENCE [LARGE SCALE GENOMIC DNA]</scope>
    <source>
        <strain evidence="2 3">B1D3A</strain>
    </source>
</reference>
<dbReference type="Pfam" id="PF00106">
    <property type="entry name" value="adh_short"/>
    <property type="match status" value="1"/>
</dbReference>
<dbReference type="PRINTS" id="PR00081">
    <property type="entry name" value="GDHRDH"/>
</dbReference>
<name>A0ABR6NKT7_9SPHN</name>
<organism evidence="2 3">
    <name type="scientific">Sphingobium lignivorans</name>
    <dbReference type="NCBI Taxonomy" id="2735886"/>
    <lineage>
        <taxon>Bacteria</taxon>
        <taxon>Pseudomonadati</taxon>
        <taxon>Pseudomonadota</taxon>
        <taxon>Alphaproteobacteria</taxon>
        <taxon>Sphingomonadales</taxon>
        <taxon>Sphingomonadaceae</taxon>
        <taxon>Sphingobium</taxon>
    </lineage>
</organism>
<dbReference type="SUPFAM" id="SSF51735">
    <property type="entry name" value="NAD(P)-binding Rossmann-fold domains"/>
    <property type="match status" value="1"/>
</dbReference>
<comment type="caution">
    <text evidence="2">The sequence shown here is derived from an EMBL/GenBank/DDBJ whole genome shotgun (WGS) entry which is preliminary data.</text>
</comment>
<dbReference type="InterPro" id="IPR036291">
    <property type="entry name" value="NAD(P)-bd_dom_sf"/>
</dbReference>
<evidence type="ECO:0000313" key="2">
    <source>
        <dbReference type="EMBL" id="MBB5987884.1"/>
    </source>
</evidence>
<keyword evidence="3" id="KW-1185">Reference proteome</keyword>
<gene>
    <name evidence="2" type="ORF">HNP60_003858</name>
</gene>
<evidence type="ECO:0000313" key="3">
    <source>
        <dbReference type="Proteomes" id="UP001138540"/>
    </source>
</evidence>
<sequence>MPALAGEIAIVTGAGRGFGRAIAERLASEGAAVALIARNRAQLDEAVAGIRQAGGKAIALCADVTDPADVDRAVSQAEAELGAPSILINNAGVPGPIGPIWELDMDAWWAAQQVHIRAPMLFLRRLLPGMVERDRGRIVIVSAIAARKVAPYLSAYCTGKIAQNRIVEEAAAELADTSVKIFAIDPGFVFTSLARDTMNAPEAQKWLPGMVARLKDVSDGAETAAGLARCAQRCLDLVSGRYDSLSGRYLEIPDDLDAIVASLSA</sequence>
<dbReference type="RefSeq" id="WP_184156579.1">
    <property type="nucleotide sequence ID" value="NZ_JACHKA010000001.1"/>
</dbReference>
<accession>A0ABR6NKT7</accession>
<dbReference type="PANTHER" id="PTHR43943:SF2">
    <property type="entry name" value="DEHYDROGENASE_REDUCTASE 4"/>
    <property type="match status" value="1"/>
</dbReference>
<evidence type="ECO:0000256" key="1">
    <source>
        <dbReference type="ARBA" id="ARBA00006484"/>
    </source>
</evidence>